<gene>
    <name evidence="1" type="ORF">EYF80_041491</name>
</gene>
<evidence type="ECO:0000313" key="1">
    <source>
        <dbReference type="EMBL" id="TNN48329.1"/>
    </source>
</evidence>
<proteinExistence type="predicted"/>
<dbReference type="EMBL" id="SRLO01000702">
    <property type="protein sequence ID" value="TNN48329.1"/>
    <property type="molecule type" value="Genomic_DNA"/>
</dbReference>
<accession>A0A4Z2G488</accession>
<evidence type="ECO:0000313" key="2">
    <source>
        <dbReference type="Proteomes" id="UP000314294"/>
    </source>
</evidence>
<reference evidence="1 2" key="1">
    <citation type="submission" date="2019-03" db="EMBL/GenBank/DDBJ databases">
        <title>First draft genome of Liparis tanakae, snailfish: a comprehensive survey of snailfish specific genes.</title>
        <authorList>
            <person name="Kim W."/>
            <person name="Song I."/>
            <person name="Jeong J.-H."/>
            <person name="Kim D."/>
            <person name="Kim S."/>
            <person name="Ryu S."/>
            <person name="Song J.Y."/>
            <person name="Lee S.K."/>
        </authorList>
    </citation>
    <scope>NUCLEOTIDE SEQUENCE [LARGE SCALE GENOMIC DNA]</scope>
    <source>
        <tissue evidence="1">Muscle</tissue>
    </source>
</reference>
<dbReference type="AlphaFoldDB" id="A0A4Z2G488"/>
<keyword evidence="2" id="KW-1185">Reference proteome</keyword>
<protein>
    <submittedName>
        <fullName evidence="1">Uncharacterized protein</fullName>
    </submittedName>
</protein>
<dbReference type="Proteomes" id="UP000314294">
    <property type="component" value="Unassembled WGS sequence"/>
</dbReference>
<comment type="caution">
    <text evidence="1">The sequence shown here is derived from an EMBL/GenBank/DDBJ whole genome shotgun (WGS) entry which is preliminary data.</text>
</comment>
<name>A0A4Z2G488_9TELE</name>
<sequence>MVTVLVSAGWHDYLQLDAPESRLQQGAYFFRPDRPVQKTTYDYILLSSEERLLIFDLFGNIQSRQTHRPKM</sequence>
<organism evidence="1 2">
    <name type="scientific">Liparis tanakae</name>
    <name type="common">Tanaka's snailfish</name>
    <dbReference type="NCBI Taxonomy" id="230148"/>
    <lineage>
        <taxon>Eukaryota</taxon>
        <taxon>Metazoa</taxon>
        <taxon>Chordata</taxon>
        <taxon>Craniata</taxon>
        <taxon>Vertebrata</taxon>
        <taxon>Euteleostomi</taxon>
        <taxon>Actinopterygii</taxon>
        <taxon>Neopterygii</taxon>
        <taxon>Teleostei</taxon>
        <taxon>Neoteleostei</taxon>
        <taxon>Acanthomorphata</taxon>
        <taxon>Eupercaria</taxon>
        <taxon>Perciformes</taxon>
        <taxon>Cottioidei</taxon>
        <taxon>Cottales</taxon>
        <taxon>Liparidae</taxon>
        <taxon>Liparis</taxon>
    </lineage>
</organism>